<dbReference type="GeneID" id="22577957"/>
<proteinExistence type="predicted"/>
<evidence type="ECO:0000256" key="1">
    <source>
        <dbReference type="SAM" id="MobiDB-lite"/>
    </source>
</evidence>
<dbReference type="Proteomes" id="UP000063063">
    <property type="component" value="Chromosome 32"/>
</dbReference>
<accession>A0A088S0P1</accession>
<evidence type="ECO:0000313" key="3">
    <source>
        <dbReference type="Proteomes" id="UP000063063"/>
    </source>
</evidence>
<organism evidence="2 3">
    <name type="scientific">Leishmania panamensis</name>
    <dbReference type="NCBI Taxonomy" id="5679"/>
    <lineage>
        <taxon>Eukaryota</taxon>
        <taxon>Discoba</taxon>
        <taxon>Euglenozoa</taxon>
        <taxon>Kinetoplastea</taxon>
        <taxon>Metakinetoplastina</taxon>
        <taxon>Trypanosomatida</taxon>
        <taxon>Trypanosomatidae</taxon>
        <taxon>Leishmaniinae</taxon>
        <taxon>Leishmania</taxon>
        <taxon>Leishmania guyanensis species complex</taxon>
    </lineage>
</organism>
<dbReference type="RefSeq" id="XP_010701900.1">
    <property type="nucleotide sequence ID" value="XM_010703598.1"/>
</dbReference>
<reference evidence="2 3" key="1">
    <citation type="journal article" date="2015" name="Sci. Rep.">
        <title>The genome of Leishmania panamensis: insights into genomics of the L. (Viannia) subgenus.</title>
        <authorList>
            <person name="Llanes A."/>
            <person name="Restrepo C.M."/>
            <person name="Vecchio G.D."/>
            <person name="Anguizola F.J."/>
            <person name="Lleonart R."/>
        </authorList>
    </citation>
    <scope>NUCLEOTIDE SEQUENCE [LARGE SCALE GENOMIC DNA]</scope>
    <source>
        <strain evidence="2 3">MHOM/PA/94/PSC-1</strain>
    </source>
</reference>
<feature type="region of interest" description="Disordered" evidence="1">
    <location>
        <begin position="1"/>
        <end position="24"/>
    </location>
</feature>
<keyword evidence="3" id="KW-1185">Reference proteome</keyword>
<feature type="region of interest" description="Disordered" evidence="1">
    <location>
        <begin position="636"/>
        <end position="670"/>
    </location>
</feature>
<dbReference type="VEuPathDB" id="TriTrypDB:LPAL13_320027200"/>
<gene>
    <name evidence="2" type="ORF">LPMP_322160</name>
</gene>
<feature type="region of interest" description="Disordered" evidence="1">
    <location>
        <begin position="165"/>
        <end position="184"/>
    </location>
</feature>
<name>A0A088S0P1_LEIPA</name>
<protein>
    <submittedName>
        <fullName evidence="2">Uncharacterized protein</fullName>
    </submittedName>
</protein>
<dbReference type="KEGG" id="lpan:LPMP_322160"/>
<dbReference type="OrthoDB" id="266614at2759"/>
<feature type="compositionally biased region" description="Low complexity" evidence="1">
    <location>
        <begin position="643"/>
        <end position="656"/>
    </location>
</feature>
<feature type="region of interest" description="Disordered" evidence="1">
    <location>
        <begin position="194"/>
        <end position="229"/>
    </location>
</feature>
<dbReference type="AlphaFoldDB" id="A0A088S0P1"/>
<evidence type="ECO:0000313" key="2">
    <source>
        <dbReference type="EMBL" id="AIO01100.1"/>
    </source>
</evidence>
<dbReference type="eggNOG" id="ENOG502SB5J">
    <property type="taxonomic scope" value="Eukaryota"/>
</dbReference>
<feature type="region of interest" description="Disordered" evidence="1">
    <location>
        <begin position="865"/>
        <end position="886"/>
    </location>
</feature>
<dbReference type="VEuPathDB" id="TriTrypDB:LPMP_322160"/>
<dbReference type="EMBL" id="CP009401">
    <property type="protein sequence ID" value="AIO01100.1"/>
    <property type="molecule type" value="Genomic_DNA"/>
</dbReference>
<sequence>MPKTAFAAEHTHSQRPMRPGYGDGCLQAPPGSSVPPGFGVSAHVQRWPLQPAKIQASSTSQKTTSPGAIAIGGATISFASSTAAPGQLSIASFYSSSPAPPACTGAALLAGYTKRRKTVQKAATLSALMRRQVQDVVQMEEEQRLLSQAYRGRQKLLGHQPQMFPQAQRNHRGSVGSGEARATGKEALKTADSVAAEPLSKPGLPLPTDSALPVGATAASPDKNNPTSSAEADVGLVLVNAFDIKQCLQQQAQEKSDTLAKMRGMQQSILELSEEAANDEERQLAQEPYETTTAGADGLREAHAADDSDGLTTVDNADGQAPLSSEVKNKMEVLRELRRVLKEMLDTHHTPFVAGYSASGRSVTRCATATALSGVAWLEQDATYRPPAPLHVFSTNAFAVTLEYLSDSIACIAHLADEVCVATTLRSRTDPVNLVPHLDSLRKWIAQAERCLDTAQRHLRHFQLGEVALLEGGQYEVNSLREQTLLLKESLTAQEQKVKTMEEAKVSVRHRLHEIRRRCYLWEAHLLCHRDALHGDAAFQVWSSVDGINSGASLTCIDTPNTALRPMLMHRGADMDSAEPMVPDDNLLLSASCTARVPVSVKLSFTAAAEEEASSAEATNVATPPRRSTLRNVLHRGTPSIRSSSGAVSLPLSSSAQRTPSPPLFSIYSRSHQPRTTTPLELMEQRVARSWCNPYVRKQYLRQRAEQMSSQEQCRLQPTQQQLQGRAVEQGQSLACASASFSADLKDRAHNLVAKTSRAPTLRPTSFTSFDSVRGYSFISATTDIAATEDGATSRVSLARLWSHADAGHGSSTADVRSSSNPATDFMAVSGASSAAAFVEPVTDLADVRALQLLQSLLRSVPSTSHAFPHEQADSTGNHNNIGGDDAVGDPLLVRSVRIVVTPDEEKHAAIRQSIGRLSRYLMTCTTRLIPPQDSLQK</sequence>